<keyword evidence="2" id="KW-1185">Reference proteome</keyword>
<protein>
    <submittedName>
        <fullName evidence="3">Uncharacterized protein</fullName>
    </submittedName>
</protein>
<keyword evidence="1" id="KW-0812">Transmembrane</keyword>
<keyword evidence="1" id="KW-1133">Transmembrane helix</keyword>
<reference evidence="3" key="1">
    <citation type="submission" date="2016-11" db="UniProtKB">
        <authorList>
            <consortium name="WormBaseParasite"/>
        </authorList>
    </citation>
    <scope>IDENTIFICATION</scope>
</reference>
<keyword evidence="1" id="KW-0472">Membrane</keyword>
<feature type="transmembrane region" description="Helical" evidence="1">
    <location>
        <begin position="61"/>
        <end position="79"/>
    </location>
</feature>
<dbReference type="Proteomes" id="UP000095283">
    <property type="component" value="Unplaced"/>
</dbReference>
<sequence>MISKFFAFLKENFKPFKNKRWEKVIIYKSKDTVTPSQTFKQFRDPHIARLVRQKRFWPQPMFILIFTLIIFLQYFSYIYNDL</sequence>
<accession>A0A1I7WXF7</accession>
<evidence type="ECO:0000313" key="2">
    <source>
        <dbReference type="Proteomes" id="UP000095283"/>
    </source>
</evidence>
<name>A0A1I7WXF7_HETBA</name>
<evidence type="ECO:0000313" key="3">
    <source>
        <dbReference type="WBParaSite" id="Hba_09799"/>
    </source>
</evidence>
<dbReference type="AlphaFoldDB" id="A0A1I7WXF7"/>
<proteinExistence type="predicted"/>
<evidence type="ECO:0000256" key="1">
    <source>
        <dbReference type="SAM" id="Phobius"/>
    </source>
</evidence>
<dbReference type="WBParaSite" id="Hba_09799">
    <property type="protein sequence ID" value="Hba_09799"/>
    <property type="gene ID" value="Hba_09799"/>
</dbReference>
<organism evidence="2 3">
    <name type="scientific">Heterorhabditis bacteriophora</name>
    <name type="common">Entomopathogenic nematode worm</name>
    <dbReference type="NCBI Taxonomy" id="37862"/>
    <lineage>
        <taxon>Eukaryota</taxon>
        <taxon>Metazoa</taxon>
        <taxon>Ecdysozoa</taxon>
        <taxon>Nematoda</taxon>
        <taxon>Chromadorea</taxon>
        <taxon>Rhabditida</taxon>
        <taxon>Rhabditina</taxon>
        <taxon>Rhabditomorpha</taxon>
        <taxon>Strongyloidea</taxon>
        <taxon>Heterorhabditidae</taxon>
        <taxon>Heterorhabditis</taxon>
    </lineage>
</organism>